<dbReference type="Pfam" id="PF10107">
    <property type="entry name" value="Endonuc_Holl"/>
    <property type="match status" value="1"/>
</dbReference>
<evidence type="ECO:0000256" key="1">
    <source>
        <dbReference type="ARBA" id="ARBA00045876"/>
    </source>
</evidence>
<keyword evidence="2" id="KW-0472">Membrane</keyword>
<dbReference type="InterPro" id="IPR016024">
    <property type="entry name" value="ARM-type_fold"/>
</dbReference>
<evidence type="ECO:0000313" key="4">
    <source>
        <dbReference type="EMBL" id="QNO53123.1"/>
    </source>
</evidence>
<dbReference type="InterPro" id="IPR021133">
    <property type="entry name" value="HEAT_type_2"/>
</dbReference>
<dbReference type="PANTHER" id="PTHR12697:SF5">
    <property type="entry name" value="DEOXYHYPUSINE HYDROXYLASE"/>
    <property type="match status" value="1"/>
</dbReference>
<gene>
    <name evidence="4" type="ORF">GJIJNDME_00008</name>
</gene>
<dbReference type="PROSITE" id="PS50077">
    <property type="entry name" value="HEAT_REPEAT"/>
    <property type="match status" value="1"/>
</dbReference>
<feature type="domain" description="Holliday junction resolvase-related" evidence="3">
    <location>
        <begin position="126"/>
        <end position="202"/>
    </location>
</feature>
<dbReference type="Gene3D" id="1.25.10.10">
    <property type="entry name" value="Leucine-rich Repeat Variant"/>
    <property type="match status" value="1"/>
</dbReference>
<proteinExistence type="predicted"/>
<dbReference type="GO" id="GO:0016491">
    <property type="term" value="F:oxidoreductase activity"/>
    <property type="evidence" value="ECO:0007669"/>
    <property type="project" value="TreeGrafter"/>
</dbReference>
<keyword evidence="2" id="KW-0812">Transmembrane</keyword>
<dbReference type="SUPFAM" id="SSF48371">
    <property type="entry name" value="ARM repeat"/>
    <property type="match status" value="1"/>
</dbReference>
<organism evidence="4">
    <name type="scientific">Candidatus Methanophagaceae archaeon ANME-1 ERB6</name>
    <dbReference type="NCBI Taxonomy" id="2759912"/>
    <lineage>
        <taxon>Archaea</taxon>
        <taxon>Methanobacteriati</taxon>
        <taxon>Methanobacteriota</taxon>
        <taxon>Stenosarchaea group</taxon>
        <taxon>Methanomicrobia</taxon>
        <taxon>Candidatus Methanophagales</taxon>
        <taxon>Candidatus Methanophagaceae</taxon>
    </lineage>
</organism>
<evidence type="ECO:0000256" key="2">
    <source>
        <dbReference type="SAM" id="Phobius"/>
    </source>
</evidence>
<protein>
    <recommendedName>
        <fullName evidence="3">Holliday junction resolvase-related domain-containing protein</fullName>
    </recommendedName>
</protein>
<feature type="transmembrane region" description="Helical" evidence="2">
    <location>
        <begin position="6"/>
        <end position="24"/>
    </location>
</feature>
<dbReference type="AlphaFoldDB" id="A0A7G9YYN9"/>
<evidence type="ECO:0000259" key="3">
    <source>
        <dbReference type="Pfam" id="PF10107"/>
    </source>
</evidence>
<reference evidence="4" key="1">
    <citation type="submission" date="2020-06" db="EMBL/GenBank/DDBJ databases">
        <title>Unique genomic features of the anaerobic methanotrophic archaea.</title>
        <authorList>
            <person name="Chadwick G.L."/>
            <person name="Skennerton C.T."/>
            <person name="Laso-Perez R."/>
            <person name="Leu A.O."/>
            <person name="Speth D.R."/>
            <person name="Yu H."/>
            <person name="Morgan-Lang C."/>
            <person name="Hatzenpichler R."/>
            <person name="Goudeau D."/>
            <person name="Malmstrom R."/>
            <person name="Brazelton W.J."/>
            <person name="Woyke T."/>
            <person name="Hallam S.J."/>
            <person name="Tyson G.W."/>
            <person name="Wegener G."/>
            <person name="Boetius A."/>
            <person name="Orphan V."/>
        </authorList>
    </citation>
    <scope>NUCLEOTIDE SEQUENCE</scope>
</reference>
<dbReference type="InterPro" id="IPR004155">
    <property type="entry name" value="PBS_lyase_HEAT"/>
</dbReference>
<dbReference type="InterPro" id="IPR019287">
    <property type="entry name" value="Hday_junct_resolvase-rel_dom"/>
</dbReference>
<keyword evidence="2" id="KW-1133">Transmembrane helix</keyword>
<comment type="function">
    <text evidence="1">Catalyzes the hydroxylation of the N(6)-(4-aminobutyl)-L-lysine intermediate produced by deoxyhypusine synthase/DHPS on a critical lysine of the eukaryotic translation initiation factor 5A/eIF-5A. This is the second step of the post-translational modification of that lysine into an unusual amino acid residue named hypusine. Hypusination is unique to mature eIF-5A factor and is essential for its function.</text>
</comment>
<accession>A0A7G9YYN9</accession>
<dbReference type="SMART" id="SM00567">
    <property type="entry name" value="EZ_HEAT"/>
    <property type="match status" value="2"/>
</dbReference>
<sequence length="377" mass="42032">MLEYVIVGLLVAILLGLVFLGILLRKRKEIVEIDSTKLSEDISVKIREDVSKAVRETVSEVSERVGGVSSTLKSVVEVFEKIRSELPKDVKEPVNEVLERALRDLREFDGNIAEMSNELPNKVLKSIQSGISVRKGKVGELATLMSLLGEYKRIIPLGQPIDFIGVSDDYIDFIEVKTGTAGLSPMEREIKELIEKGKVRFILRKEDVEIIMPEEIEGEKFNTELEEEVKGTESVIFKFGESKDPKVIPRLIEFTKSKDGNERRLAASALGKLSGFTPQILEAVPPLIELLEDENPQIRHYSAKALGKIGRRDAIPYLKQLMNDKKEYVGSAAKLAISQIEGEVGELRGEIYVCLNCGEPISGEFDVCPYCGEPLIK</sequence>
<dbReference type="Pfam" id="PF13646">
    <property type="entry name" value="HEAT_2"/>
    <property type="match status" value="1"/>
</dbReference>
<dbReference type="EMBL" id="MT631532">
    <property type="protein sequence ID" value="QNO53123.1"/>
    <property type="molecule type" value="Genomic_DNA"/>
</dbReference>
<dbReference type="InterPro" id="IPR011989">
    <property type="entry name" value="ARM-like"/>
</dbReference>
<name>A0A7G9YYN9_9EURY</name>
<dbReference type="PANTHER" id="PTHR12697">
    <property type="entry name" value="PBS LYASE HEAT-LIKE PROTEIN"/>
    <property type="match status" value="1"/>
</dbReference>